<sequence>MDSHKEKKFTDSWFFKWVLNSQATVAILVTFIVFLTLYLFTKISFLFEPVLAFLAIIMLPLVISAILYYLIKPLVAFIERRGFSRTTSIFIVFAIIIALIIWAVASFIPMIEGQVKSFIENLPAYVKSVNVEGSKLLRSPWLANYQTELQDMLVNISNKAVDYAESFSKNAFDWASNFASAIARVTVAIIMSPFILFYFLRDSHKMKDGLIKALPTKMRRPSARILGDINKQLAGYVQGQVTVAIVVGIMFTVFFNIIGLRYAATFGIIAGFLNMIPYLGSFLAMVPVVIMGIVQGPIMLVKVLVTFVIEQTIEGRFVAPLVLGSKLSIHPITIMFILLTSGSMFGIWGVFLGIPIYASIKVVVKEIFDWYKGVSGLYEEDFIVEKGEEKTENVK</sequence>
<dbReference type="InterPro" id="IPR002549">
    <property type="entry name" value="AI-2E-like"/>
</dbReference>
<dbReference type="GO" id="GO:0055085">
    <property type="term" value="P:transmembrane transport"/>
    <property type="evidence" value="ECO:0007669"/>
    <property type="project" value="TreeGrafter"/>
</dbReference>
<evidence type="ECO:0000313" key="9">
    <source>
        <dbReference type="EMBL" id="SDL29244.1"/>
    </source>
</evidence>
<evidence type="ECO:0000256" key="2">
    <source>
        <dbReference type="ARBA" id="ARBA00009773"/>
    </source>
</evidence>
<feature type="transmembrane region" description="Helical" evidence="8">
    <location>
        <begin position="241"/>
        <end position="262"/>
    </location>
</feature>
<protein>
    <submittedName>
        <fullName evidence="9">Predicted PurR-regulated permease PerM</fullName>
    </submittedName>
</protein>
<dbReference type="EMBL" id="FNGX01000001">
    <property type="protein sequence ID" value="SDL29244.1"/>
    <property type="molecule type" value="Genomic_DNA"/>
</dbReference>
<evidence type="ECO:0000313" key="10">
    <source>
        <dbReference type="Proteomes" id="UP000183162"/>
    </source>
</evidence>
<keyword evidence="4" id="KW-1003">Cell membrane</keyword>
<evidence type="ECO:0000256" key="3">
    <source>
        <dbReference type="ARBA" id="ARBA00022448"/>
    </source>
</evidence>
<proteinExistence type="inferred from homology"/>
<feature type="transmembrane region" description="Helical" evidence="8">
    <location>
        <begin position="317"/>
        <end position="339"/>
    </location>
</feature>
<keyword evidence="3" id="KW-0813">Transport</keyword>
<keyword evidence="6 8" id="KW-1133">Transmembrane helix</keyword>
<name>A0A1G9IWM1_STREI</name>
<dbReference type="PANTHER" id="PTHR21716">
    <property type="entry name" value="TRANSMEMBRANE PROTEIN"/>
    <property type="match status" value="1"/>
</dbReference>
<organism evidence="9 10">
    <name type="scientific">Streptococcus equinus</name>
    <name type="common">Streptococcus bovis</name>
    <dbReference type="NCBI Taxonomy" id="1335"/>
    <lineage>
        <taxon>Bacteria</taxon>
        <taxon>Bacillati</taxon>
        <taxon>Bacillota</taxon>
        <taxon>Bacilli</taxon>
        <taxon>Lactobacillales</taxon>
        <taxon>Streptococcaceae</taxon>
        <taxon>Streptococcus</taxon>
    </lineage>
</organism>
<dbReference type="Pfam" id="PF01594">
    <property type="entry name" value="AI-2E_transport"/>
    <property type="match status" value="1"/>
</dbReference>
<evidence type="ECO:0000256" key="5">
    <source>
        <dbReference type="ARBA" id="ARBA00022692"/>
    </source>
</evidence>
<accession>A0A1G9IWM1</accession>
<feature type="transmembrane region" description="Helical" evidence="8">
    <location>
        <begin position="52"/>
        <end position="71"/>
    </location>
</feature>
<dbReference type="GO" id="GO:0005886">
    <property type="term" value="C:plasma membrane"/>
    <property type="evidence" value="ECO:0007669"/>
    <property type="project" value="UniProtKB-SubCell"/>
</dbReference>
<evidence type="ECO:0000256" key="8">
    <source>
        <dbReference type="SAM" id="Phobius"/>
    </source>
</evidence>
<evidence type="ECO:0000256" key="6">
    <source>
        <dbReference type="ARBA" id="ARBA00022989"/>
    </source>
</evidence>
<evidence type="ECO:0000256" key="1">
    <source>
        <dbReference type="ARBA" id="ARBA00004651"/>
    </source>
</evidence>
<feature type="transmembrane region" description="Helical" evidence="8">
    <location>
        <begin position="282"/>
        <end position="305"/>
    </location>
</feature>
<comment type="subcellular location">
    <subcellularLocation>
        <location evidence="1">Cell membrane</location>
        <topology evidence="1">Multi-pass membrane protein</topology>
    </subcellularLocation>
</comment>
<feature type="transmembrane region" description="Helical" evidence="8">
    <location>
        <begin position="21"/>
        <end position="40"/>
    </location>
</feature>
<feature type="transmembrane region" description="Helical" evidence="8">
    <location>
        <begin position="178"/>
        <end position="200"/>
    </location>
</feature>
<evidence type="ECO:0000256" key="4">
    <source>
        <dbReference type="ARBA" id="ARBA00022475"/>
    </source>
</evidence>
<dbReference type="PANTHER" id="PTHR21716:SF53">
    <property type="entry name" value="PERMEASE PERM-RELATED"/>
    <property type="match status" value="1"/>
</dbReference>
<keyword evidence="7 8" id="KW-0472">Membrane</keyword>
<evidence type="ECO:0000256" key="7">
    <source>
        <dbReference type="ARBA" id="ARBA00023136"/>
    </source>
</evidence>
<dbReference type="OrthoDB" id="9793390at2"/>
<dbReference type="AlphaFoldDB" id="A0A1G9IWM1"/>
<comment type="similarity">
    <text evidence="2">Belongs to the autoinducer-2 exporter (AI-2E) (TC 2.A.86) family.</text>
</comment>
<keyword evidence="5 8" id="KW-0812">Transmembrane</keyword>
<dbReference type="RefSeq" id="WP_074479849.1">
    <property type="nucleotide sequence ID" value="NZ_FNEP01000002.1"/>
</dbReference>
<feature type="transmembrane region" description="Helical" evidence="8">
    <location>
        <begin position="345"/>
        <end position="364"/>
    </location>
</feature>
<feature type="transmembrane region" description="Helical" evidence="8">
    <location>
        <begin position="83"/>
        <end position="108"/>
    </location>
</feature>
<gene>
    <name evidence="9" type="ORF">SAMN05216400_0352</name>
</gene>
<reference evidence="9 10" key="1">
    <citation type="submission" date="2016-10" db="EMBL/GenBank/DDBJ databases">
        <authorList>
            <person name="de Groot N.N."/>
        </authorList>
    </citation>
    <scope>NUCLEOTIDE SEQUENCE [LARGE SCALE GENOMIC DNA]</scope>
    <source>
        <strain evidence="9 10">Sb09</strain>
    </source>
</reference>
<dbReference type="Proteomes" id="UP000183162">
    <property type="component" value="Unassembled WGS sequence"/>
</dbReference>